<name>A0ABU0VY87_9RHOB</name>
<dbReference type="RefSeq" id="WP_306680415.1">
    <property type="nucleotide sequence ID" value="NZ_JAVDBT010000008.1"/>
</dbReference>
<keyword evidence="3" id="KW-1185">Reference proteome</keyword>
<protein>
    <submittedName>
        <fullName evidence="2">Uncharacterized protein</fullName>
    </submittedName>
</protein>
<proteinExistence type="predicted"/>
<gene>
    <name evidence="2" type="ORF">Q9295_09985</name>
</gene>
<evidence type="ECO:0000313" key="2">
    <source>
        <dbReference type="EMBL" id="MDQ2066706.1"/>
    </source>
</evidence>
<keyword evidence="1" id="KW-0812">Transmembrane</keyword>
<evidence type="ECO:0000256" key="1">
    <source>
        <dbReference type="SAM" id="Phobius"/>
    </source>
</evidence>
<dbReference type="Proteomes" id="UP001239680">
    <property type="component" value="Unassembled WGS sequence"/>
</dbReference>
<dbReference type="EMBL" id="JAVDBT010000008">
    <property type="protein sequence ID" value="MDQ2066706.1"/>
    <property type="molecule type" value="Genomic_DNA"/>
</dbReference>
<keyword evidence="1" id="KW-0472">Membrane</keyword>
<feature type="transmembrane region" description="Helical" evidence="1">
    <location>
        <begin position="26"/>
        <end position="47"/>
    </location>
</feature>
<organism evidence="2 3">
    <name type="scientific">Pseudogemmobacter lacusdianii</name>
    <dbReference type="NCBI Taxonomy" id="3069608"/>
    <lineage>
        <taxon>Bacteria</taxon>
        <taxon>Pseudomonadati</taxon>
        <taxon>Pseudomonadota</taxon>
        <taxon>Alphaproteobacteria</taxon>
        <taxon>Rhodobacterales</taxon>
        <taxon>Paracoccaceae</taxon>
        <taxon>Pseudogemmobacter</taxon>
    </lineage>
</organism>
<accession>A0ABU0VY87</accession>
<sequence length="50" mass="5490">MMDGRFDPHFYEIFAAKDRAPSALQVPIGAVALAAVMLITTVLAWWIGAR</sequence>
<reference evidence="2 3" key="1">
    <citation type="submission" date="2023-08" db="EMBL/GenBank/DDBJ databases">
        <title>Characterization of two Paracoccaceae strains isolated from Phycosphere and proposal of Xinfangfangia lacusdiani sp. nov.</title>
        <authorList>
            <person name="Deng Y."/>
            <person name="Zhang Y.Q."/>
        </authorList>
    </citation>
    <scope>NUCLEOTIDE SEQUENCE [LARGE SCALE GENOMIC DNA]</scope>
    <source>
        <strain evidence="2 3">CPCC 101601</strain>
    </source>
</reference>
<keyword evidence="1" id="KW-1133">Transmembrane helix</keyword>
<evidence type="ECO:0000313" key="3">
    <source>
        <dbReference type="Proteomes" id="UP001239680"/>
    </source>
</evidence>
<comment type="caution">
    <text evidence="2">The sequence shown here is derived from an EMBL/GenBank/DDBJ whole genome shotgun (WGS) entry which is preliminary data.</text>
</comment>